<dbReference type="Proteomes" id="UP000266492">
    <property type="component" value="Unassembled WGS sequence"/>
</dbReference>
<accession>A0A1Y4PH40</accession>
<keyword evidence="1 4" id="KW-0645">Protease</keyword>
<dbReference type="InterPro" id="IPR023828">
    <property type="entry name" value="Peptidase_S8_Ser-AS"/>
</dbReference>
<dbReference type="RefSeq" id="WP_004297328.1">
    <property type="nucleotide sequence ID" value="NZ_BAABYJ010000001.1"/>
</dbReference>
<evidence type="ECO:0000313" key="8">
    <source>
        <dbReference type="EMBL" id="RGS84715.1"/>
    </source>
</evidence>
<dbReference type="Pfam" id="PF16361">
    <property type="entry name" value="Peptidase_S8_N"/>
    <property type="match status" value="1"/>
</dbReference>
<comment type="caution">
    <text evidence="9">The sequence shown here is derived from an EMBL/GenBank/DDBJ whole genome shotgun (WGS) entry which is preliminary data.</text>
</comment>
<protein>
    <submittedName>
        <fullName evidence="7">S8 family serine peptidase</fullName>
    </submittedName>
    <submittedName>
        <fullName evidence="9">Subtilase</fullName>
    </submittedName>
</protein>
<evidence type="ECO:0000256" key="4">
    <source>
        <dbReference type="PROSITE-ProRule" id="PRU01240"/>
    </source>
</evidence>
<dbReference type="InterPro" id="IPR036852">
    <property type="entry name" value="Peptidase_S8/S53_dom_sf"/>
</dbReference>
<dbReference type="InterPro" id="IPR032304">
    <property type="entry name" value="Peptidase_S8_N"/>
</dbReference>
<name>A0A1Y4PH40_BACOV</name>
<dbReference type="Gene3D" id="3.40.50.200">
    <property type="entry name" value="Peptidase S8/S53 domain"/>
    <property type="match status" value="1"/>
</dbReference>
<proteinExistence type="inferred from homology"/>
<evidence type="ECO:0000259" key="5">
    <source>
        <dbReference type="Pfam" id="PF00082"/>
    </source>
</evidence>
<dbReference type="GO" id="GO:0016020">
    <property type="term" value="C:membrane"/>
    <property type="evidence" value="ECO:0007669"/>
    <property type="project" value="TreeGrafter"/>
</dbReference>
<dbReference type="PROSITE" id="PS00138">
    <property type="entry name" value="SUBTILASE_SER"/>
    <property type="match status" value="1"/>
</dbReference>
<dbReference type="GO" id="GO:0016485">
    <property type="term" value="P:protein processing"/>
    <property type="evidence" value="ECO:0007669"/>
    <property type="project" value="TreeGrafter"/>
</dbReference>
<dbReference type="PANTHER" id="PTHR42884:SF14">
    <property type="entry name" value="NEUROENDOCRINE CONVERTASE 1"/>
    <property type="match status" value="1"/>
</dbReference>
<evidence type="ECO:0000313" key="11">
    <source>
        <dbReference type="Proteomes" id="UP000283329"/>
    </source>
</evidence>
<feature type="active site" description="Charge relay system" evidence="4">
    <location>
        <position position="240"/>
    </location>
</feature>
<keyword evidence="3 4" id="KW-0720">Serine protease</keyword>
<sequence>MKRIYLVLIATIAITFVSCSDQEIDTVKPDAGQVAPIIDLPEGATQGRILVKFKPEAASFLDAATTRSVGAALTRSGISDMDAVLQRIGTSKLERIFPVDNRTEERTRKAGLNLWYIIHFDKDTDLEQVAKDLSQVADVAKVQFTRAIQRSYDPNVRATVLTKQAMTRVVHTTRAVNTDANDPFFNLQWGCKNDGSILQNGEKNDKGDNVVPAVMGVDVNCGEAWKLCTGNPSIVVAVLDEGVMYDHPDLEGNIWVNEDETFASKEDADGNGYAGDRYGYNFTDDKGYISYDDPNDTGHGTHVAGIISAVRNNGEGISGIAGGDKANNRGGVKIMSCQVFSGSKGCDLYQEAKAVKYAADNGAVILQCSWGYNSGLSNPISGYTPGFTSDKDWVDAAPLEKEAFDYFLHNAGSPNDVIDGGIIVFAAGNEYAAMAGYPGAYPDYISVAALAADGTPSCYSNYAMGVSIAAPGGDSDYHQSSKGKIYSTLPPSANEDGGENSHYGYMEGTSQACPHISGVAALGLSYAAELHRHFRADEFRKMILESVNPVEPYFKETKVYWYTNASFGQIAAGQMEPAAYAGNMGTGLIDAYKLLKAVEGGGVEMTVPNMYVAVEATSKINYSRYFKNGENMTFTCTVDDNSIATLTTENNITFTLKGLKVGSTKATVKASDGTKQDFFITVRKNDSWM</sequence>
<gene>
    <name evidence="9" type="ORF">DW206_11885</name>
    <name evidence="8" type="ORF">DWX70_09755</name>
    <name evidence="7" type="ORF">PO240_15100</name>
</gene>
<dbReference type="EMBL" id="QRJR01000008">
    <property type="protein sequence ID" value="RHH46630.1"/>
    <property type="molecule type" value="Genomic_DNA"/>
</dbReference>
<feature type="active site" description="Charge relay system" evidence="4">
    <location>
        <position position="510"/>
    </location>
</feature>
<evidence type="ECO:0000259" key="6">
    <source>
        <dbReference type="Pfam" id="PF16361"/>
    </source>
</evidence>
<evidence type="ECO:0000256" key="1">
    <source>
        <dbReference type="ARBA" id="ARBA00022670"/>
    </source>
</evidence>
<dbReference type="SUPFAM" id="SSF52743">
    <property type="entry name" value="Subtilisin-like"/>
    <property type="match status" value="1"/>
</dbReference>
<dbReference type="InterPro" id="IPR022398">
    <property type="entry name" value="Peptidase_S8_His-AS"/>
</dbReference>
<evidence type="ECO:0000256" key="2">
    <source>
        <dbReference type="ARBA" id="ARBA00022801"/>
    </source>
</evidence>
<dbReference type="PROSITE" id="PS51892">
    <property type="entry name" value="SUBTILASE"/>
    <property type="match status" value="1"/>
</dbReference>
<dbReference type="Pfam" id="PF00082">
    <property type="entry name" value="Peptidase_S8"/>
    <property type="match status" value="1"/>
</dbReference>
<evidence type="ECO:0000313" key="9">
    <source>
        <dbReference type="EMBL" id="RHH46630.1"/>
    </source>
</evidence>
<reference evidence="7" key="2">
    <citation type="submission" date="2022-10" db="EMBL/GenBank/DDBJ databases">
        <title>Human gut microbiome strain richness.</title>
        <authorList>
            <person name="Chen-Liaw A."/>
        </authorList>
    </citation>
    <scope>NUCLEOTIDE SEQUENCE</scope>
    <source>
        <strain evidence="7">F7_m1001271B151109d0_201107</strain>
    </source>
</reference>
<evidence type="ECO:0000256" key="3">
    <source>
        <dbReference type="ARBA" id="ARBA00022825"/>
    </source>
</evidence>
<feature type="active site" description="Charge relay system" evidence="4">
    <location>
        <position position="299"/>
    </location>
</feature>
<dbReference type="PANTHER" id="PTHR42884">
    <property type="entry name" value="PROPROTEIN CONVERTASE SUBTILISIN/KEXIN-RELATED"/>
    <property type="match status" value="1"/>
</dbReference>
<dbReference type="EMBL" id="JAQNWR010000010">
    <property type="protein sequence ID" value="MDC2409204.1"/>
    <property type="molecule type" value="Genomic_DNA"/>
</dbReference>
<dbReference type="Proteomes" id="UP000283329">
    <property type="component" value="Unassembled WGS sequence"/>
</dbReference>
<dbReference type="Gene3D" id="2.60.40.1080">
    <property type="match status" value="1"/>
</dbReference>
<dbReference type="AlphaFoldDB" id="A0A1Y4PH40"/>
<dbReference type="PROSITE" id="PS00137">
    <property type="entry name" value="SUBTILASE_HIS"/>
    <property type="match status" value="1"/>
</dbReference>
<evidence type="ECO:0000313" key="10">
    <source>
        <dbReference type="Proteomes" id="UP000266492"/>
    </source>
</evidence>
<dbReference type="EMBL" id="QRVZ01000006">
    <property type="protein sequence ID" value="RGS84715.1"/>
    <property type="molecule type" value="Genomic_DNA"/>
</dbReference>
<feature type="domain" description="Peptidase S8/S53" evidence="5">
    <location>
        <begin position="233"/>
        <end position="547"/>
    </location>
</feature>
<dbReference type="GeneID" id="29455112"/>
<dbReference type="InterPro" id="IPR015500">
    <property type="entry name" value="Peptidase_S8_subtilisin-rel"/>
</dbReference>
<dbReference type="KEGG" id="boa:Bovatus_00107"/>
<dbReference type="InterPro" id="IPR000209">
    <property type="entry name" value="Peptidase_S8/S53_dom"/>
</dbReference>
<dbReference type="Proteomes" id="UP001214017">
    <property type="component" value="Unassembled WGS sequence"/>
</dbReference>
<evidence type="ECO:0000313" key="7">
    <source>
        <dbReference type="EMBL" id="MDC2409204.1"/>
    </source>
</evidence>
<organism evidence="9 11">
    <name type="scientific">Bacteroides ovatus</name>
    <dbReference type="NCBI Taxonomy" id="28116"/>
    <lineage>
        <taxon>Bacteria</taxon>
        <taxon>Pseudomonadati</taxon>
        <taxon>Bacteroidota</taxon>
        <taxon>Bacteroidia</taxon>
        <taxon>Bacteroidales</taxon>
        <taxon>Bacteroidaceae</taxon>
        <taxon>Bacteroides</taxon>
    </lineage>
</organism>
<dbReference type="PRINTS" id="PR00723">
    <property type="entry name" value="SUBTILISIN"/>
</dbReference>
<reference evidence="10 11" key="1">
    <citation type="submission" date="2018-08" db="EMBL/GenBank/DDBJ databases">
        <title>A genome reference for cultivated species of the human gut microbiota.</title>
        <authorList>
            <person name="Zou Y."/>
            <person name="Xue W."/>
            <person name="Luo G."/>
        </authorList>
    </citation>
    <scope>NUCLEOTIDE SEQUENCE [LARGE SCALE GENOMIC DNA]</scope>
    <source>
        <strain evidence="8 10">AF20-9LB</strain>
        <strain evidence="9 11">AM17-48</strain>
    </source>
</reference>
<dbReference type="PROSITE" id="PS51257">
    <property type="entry name" value="PROKAR_LIPOPROTEIN"/>
    <property type="match status" value="1"/>
</dbReference>
<comment type="similarity">
    <text evidence="4">Belongs to the peptidase S8 family.</text>
</comment>
<dbReference type="GO" id="GO:0004252">
    <property type="term" value="F:serine-type endopeptidase activity"/>
    <property type="evidence" value="ECO:0007669"/>
    <property type="project" value="UniProtKB-UniRule"/>
</dbReference>
<feature type="domain" description="Subtilase N-terminal" evidence="6">
    <location>
        <begin position="51"/>
        <end position="195"/>
    </location>
</feature>
<keyword evidence="2 4" id="KW-0378">Hydrolase</keyword>